<reference evidence="2" key="1">
    <citation type="submission" date="2016-07" db="EMBL/GenBank/DDBJ databases">
        <authorList>
            <person name="Bretaudeau A."/>
        </authorList>
    </citation>
    <scope>NUCLEOTIDE SEQUENCE</scope>
    <source>
        <strain evidence="2">Rice</strain>
        <tissue evidence="2">Whole body</tissue>
    </source>
</reference>
<protein>
    <submittedName>
        <fullName evidence="2">SFRICE_011734</fullName>
    </submittedName>
</protein>
<evidence type="ECO:0000313" key="2">
    <source>
        <dbReference type="EMBL" id="SOQ52162.1"/>
    </source>
</evidence>
<feature type="region of interest" description="Disordered" evidence="1">
    <location>
        <begin position="79"/>
        <end position="120"/>
    </location>
</feature>
<dbReference type="AlphaFoldDB" id="A0A2H1WGZ5"/>
<organism evidence="2">
    <name type="scientific">Spodoptera frugiperda</name>
    <name type="common">Fall armyworm</name>
    <dbReference type="NCBI Taxonomy" id="7108"/>
    <lineage>
        <taxon>Eukaryota</taxon>
        <taxon>Metazoa</taxon>
        <taxon>Ecdysozoa</taxon>
        <taxon>Arthropoda</taxon>
        <taxon>Hexapoda</taxon>
        <taxon>Insecta</taxon>
        <taxon>Pterygota</taxon>
        <taxon>Neoptera</taxon>
        <taxon>Endopterygota</taxon>
        <taxon>Lepidoptera</taxon>
        <taxon>Glossata</taxon>
        <taxon>Ditrysia</taxon>
        <taxon>Noctuoidea</taxon>
        <taxon>Noctuidae</taxon>
        <taxon>Amphipyrinae</taxon>
        <taxon>Spodoptera</taxon>
    </lineage>
</organism>
<name>A0A2H1WGZ5_SPOFR</name>
<evidence type="ECO:0000256" key="1">
    <source>
        <dbReference type="SAM" id="MobiDB-lite"/>
    </source>
</evidence>
<proteinExistence type="predicted"/>
<gene>
    <name evidence="2" type="ORF">SFRICE_011734</name>
</gene>
<dbReference type="EMBL" id="ODYU01008502">
    <property type="protein sequence ID" value="SOQ52162.1"/>
    <property type="molecule type" value="Genomic_DNA"/>
</dbReference>
<sequence>MWIAKKCCVVWANFDVTEKEVPLIQLSLVLGESSSESFLLFLRGEYHPKTSPALAENYPKASFALSQAKGSARFILTKTHPVPTPGLRTGAPEANEQTSHLMVSDQRRPWTPATPEESQK</sequence>
<accession>A0A2H1WGZ5</accession>